<protein>
    <submittedName>
        <fullName evidence="4">Uncharacterized protein</fullName>
    </submittedName>
</protein>
<name>A0ABQ9EHT1_TEGGR</name>
<dbReference type="InterPro" id="IPR000873">
    <property type="entry name" value="AMP-dep_synth/lig_dom"/>
</dbReference>
<evidence type="ECO:0000259" key="3">
    <source>
        <dbReference type="Pfam" id="PF13193"/>
    </source>
</evidence>
<feature type="domain" description="AMP-binding enzyme C-terminal" evidence="3">
    <location>
        <begin position="498"/>
        <end position="572"/>
    </location>
</feature>
<sequence>MLLQVSRIHPLLIRSQKRLNKLLYVNSTSYSSYTICKRYLSEVGSQHTIDRESIIPVFLASEIYGKKHALVDRYGPFTYSHLKYYSTRLKHDILTIKNDSSQKTANLNGQKVAFLCENDISYLVSLFGIWRAGGVAVPLSKSHPQSELQYFIEDSQSSLVLSSDNYQNVLQPIAEKLNIPNKIVKENDFVGENFDVATIEAFQSTPDDLAYEDKVKKNEYKDEPAMIVYTSGTTGKPKTCLKIVDIFYIISAQGVLMTHGNLYSMMADMIEAWKWTPDDVILHVLPLHHVHGIVNALLTPLLCGATCIILPSFEPSKVWECLINGYKTQNGGKFDINLFMAVPTIYAKLIKYYECNLGRDDWYEAKDVKKACSDRIRLMVSGSAALPQPILEKWQDITGHTLLERYGMTETGMVLTNPLEGERIPGMEEEQGELMVKSPSVFKEYWNRPEATREAFTADGWFKTGDTAIFSNGVYKIVGRTSVDIIKSGGYKISALDIERHLLAHPDIADCAVVGLPDETWGERVASVIVFTEGKQMTLEELRTWAKNVMPPYQMPSIMKSLDVMPRNAMGKVNKKEIIKTVFAEFLDR</sequence>
<evidence type="ECO:0000256" key="1">
    <source>
        <dbReference type="ARBA" id="ARBA00006432"/>
    </source>
</evidence>
<keyword evidence="5" id="KW-1185">Reference proteome</keyword>
<dbReference type="InterPro" id="IPR025110">
    <property type="entry name" value="AMP-bd_C"/>
</dbReference>
<dbReference type="InterPro" id="IPR020845">
    <property type="entry name" value="AMP-binding_CS"/>
</dbReference>
<dbReference type="PANTHER" id="PTHR43201">
    <property type="entry name" value="ACYL-COA SYNTHETASE"/>
    <property type="match status" value="1"/>
</dbReference>
<dbReference type="PROSITE" id="PS00455">
    <property type="entry name" value="AMP_BINDING"/>
    <property type="match status" value="1"/>
</dbReference>
<gene>
    <name evidence="4" type="ORF">KUTeg_019381</name>
</gene>
<comment type="caution">
    <text evidence="4">The sequence shown here is derived from an EMBL/GenBank/DDBJ whole genome shotgun (WGS) entry which is preliminary data.</text>
</comment>
<dbReference type="Gene3D" id="3.30.300.30">
    <property type="match status" value="1"/>
</dbReference>
<dbReference type="Pfam" id="PF13193">
    <property type="entry name" value="AMP-binding_C"/>
    <property type="match status" value="1"/>
</dbReference>
<proteinExistence type="inferred from homology"/>
<dbReference type="Gene3D" id="3.40.50.12780">
    <property type="entry name" value="N-terminal domain of ligase-like"/>
    <property type="match status" value="1"/>
</dbReference>
<dbReference type="Pfam" id="PF00501">
    <property type="entry name" value="AMP-binding"/>
    <property type="match status" value="1"/>
</dbReference>
<accession>A0ABQ9EHT1</accession>
<organism evidence="4 5">
    <name type="scientific">Tegillarca granosa</name>
    <name type="common">Malaysian cockle</name>
    <name type="synonym">Anadara granosa</name>
    <dbReference type="NCBI Taxonomy" id="220873"/>
    <lineage>
        <taxon>Eukaryota</taxon>
        <taxon>Metazoa</taxon>
        <taxon>Spiralia</taxon>
        <taxon>Lophotrochozoa</taxon>
        <taxon>Mollusca</taxon>
        <taxon>Bivalvia</taxon>
        <taxon>Autobranchia</taxon>
        <taxon>Pteriomorphia</taxon>
        <taxon>Arcoida</taxon>
        <taxon>Arcoidea</taxon>
        <taxon>Arcidae</taxon>
        <taxon>Tegillarca</taxon>
    </lineage>
</organism>
<dbReference type="Proteomes" id="UP001217089">
    <property type="component" value="Unassembled WGS sequence"/>
</dbReference>
<dbReference type="EMBL" id="JARBDR010000917">
    <property type="protein sequence ID" value="KAJ8302985.1"/>
    <property type="molecule type" value="Genomic_DNA"/>
</dbReference>
<evidence type="ECO:0000313" key="4">
    <source>
        <dbReference type="EMBL" id="KAJ8302985.1"/>
    </source>
</evidence>
<dbReference type="InterPro" id="IPR045851">
    <property type="entry name" value="AMP-bd_C_sf"/>
</dbReference>
<dbReference type="SUPFAM" id="SSF56801">
    <property type="entry name" value="Acetyl-CoA synthetase-like"/>
    <property type="match status" value="1"/>
</dbReference>
<evidence type="ECO:0000313" key="5">
    <source>
        <dbReference type="Proteomes" id="UP001217089"/>
    </source>
</evidence>
<reference evidence="4 5" key="1">
    <citation type="submission" date="2022-12" db="EMBL/GenBank/DDBJ databases">
        <title>Chromosome-level genome of Tegillarca granosa.</title>
        <authorList>
            <person name="Kim J."/>
        </authorList>
    </citation>
    <scope>NUCLEOTIDE SEQUENCE [LARGE SCALE GENOMIC DNA]</scope>
    <source>
        <strain evidence="4">Teg-2019</strain>
        <tissue evidence="4">Adductor muscle</tissue>
    </source>
</reference>
<evidence type="ECO:0000259" key="2">
    <source>
        <dbReference type="Pfam" id="PF00501"/>
    </source>
</evidence>
<feature type="domain" description="AMP-dependent synthetase/ligase" evidence="2">
    <location>
        <begin position="108"/>
        <end position="420"/>
    </location>
</feature>
<comment type="similarity">
    <text evidence="1">Belongs to the ATP-dependent AMP-binding enzyme family.</text>
</comment>
<dbReference type="CDD" id="cd05941">
    <property type="entry name" value="MCS"/>
    <property type="match status" value="1"/>
</dbReference>
<dbReference type="PANTHER" id="PTHR43201:SF8">
    <property type="entry name" value="ACYL-COA SYNTHETASE FAMILY MEMBER 3"/>
    <property type="match status" value="1"/>
</dbReference>
<dbReference type="InterPro" id="IPR042099">
    <property type="entry name" value="ANL_N_sf"/>
</dbReference>